<dbReference type="AlphaFoldDB" id="A0A2U1Q0W2"/>
<keyword evidence="3" id="KW-1185">Reference proteome</keyword>
<dbReference type="OrthoDB" id="2012664at2759"/>
<sequence length="310" mass="34384">MEGQSSHASINPNISDGANTSSDAGTGLKCASGDIAWEWGVLKDPTKRGTVWCTLCDKRMSGGITRLKQHLIHTKGDVTGCTKVTTEITKRVLASMQEKEKVTKEKKRNLEILRSSNMIDLSEDEDEDVDDEVQVKRKESKKRKSVGTSNVRGPLDSILKSDHQKTNQSTLDKNNPIKQKLKMVAWKKFATWAYAVGLPFNAVNDESFQDMINAIGDYGRSGCFLNPAVFYRENSNLDNNSDGLLWSDVREAMGGNENIGPSTRSKRERYRDDDDEIIMEEEDLGLGGNLDEEVNALDGVDSDAEPVDCT</sequence>
<evidence type="ECO:0000313" key="2">
    <source>
        <dbReference type="EMBL" id="PWA91636.1"/>
    </source>
</evidence>
<protein>
    <submittedName>
        <fullName evidence="2">Zinc finger protein</fullName>
    </submittedName>
</protein>
<dbReference type="Proteomes" id="UP000245207">
    <property type="component" value="Unassembled WGS sequence"/>
</dbReference>
<accession>A0A2U1Q0W2</accession>
<feature type="compositionally biased region" description="Acidic residues" evidence="1">
    <location>
        <begin position="123"/>
        <end position="132"/>
    </location>
</feature>
<evidence type="ECO:0000313" key="3">
    <source>
        <dbReference type="Proteomes" id="UP000245207"/>
    </source>
</evidence>
<reference evidence="2 3" key="1">
    <citation type="journal article" date="2018" name="Mol. Plant">
        <title>The genome of Artemisia annua provides insight into the evolution of Asteraceae family and artemisinin biosynthesis.</title>
        <authorList>
            <person name="Shen Q."/>
            <person name="Zhang L."/>
            <person name="Liao Z."/>
            <person name="Wang S."/>
            <person name="Yan T."/>
            <person name="Shi P."/>
            <person name="Liu M."/>
            <person name="Fu X."/>
            <person name="Pan Q."/>
            <person name="Wang Y."/>
            <person name="Lv Z."/>
            <person name="Lu X."/>
            <person name="Zhang F."/>
            <person name="Jiang W."/>
            <person name="Ma Y."/>
            <person name="Chen M."/>
            <person name="Hao X."/>
            <person name="Li L."/>
            <person name="Tang Y."/>
            <person name="Lv G."/>
            <person name="Zhou Y."/>
            <person name="Sun X."/>
            <person name="Brodelius P.E."/>
            <person name="Rose J.K.C."/>
            <person name="Tang K."/>
        </authorList>
    </citation>
    <scope>NUCLEOTIDE SEQUENCE [LARGE SCALE GENOMIC DNA]</scope>
    <source>
        <strain evidence="3">cv. Huhao1</strain>
        <tissue evidence="2">Leaf</tissue>
    </source>
</reference>
<feature type="region of interest" description="Disordered" evidence="1">
    <location>
        <begin position="1"/>
        <end position="21"/>
    </location>
</feature>
<organism evidence="2 3">
    <name type="scientific">Artemisia annua</name>
    <name type="common">Sweet wormwood</name>
    <dbReference type="NCBI Taxonomy" id="35608"/>
    <lineage>
        <taxon>Eukaryota</taxon>
        <taxon>Viridiplantae</taxon>
        <taxon>Streptophyta</taxon>
        <taxon>Embryophyta</taxon>
        <taxon>Tracheophyta</taxon>
        <taxon>Spermatophyta</taxon>
        <taxon>Magnoliopsida</taxon>
        <taxon>eudicotyledons</taxon>
        <taxon>Gunneridae</taxon>
        <taxon>Pentapetalae</taxon>
        <taxon>asterids</taxon>
        <taxon>campanulids</taxon>
        <taxon>Asterales</taxon>
        <taxon>Asteraceae</taxon>
        <taxon>Asteroideae</taxon>
        <taxon>Anthemideae</taxon>
        <taxon>Artemisiinae</taxon>
        <taxon>Artemisia</taxon>
    </lineage>
</organism>
<gene>
    <name evidence="2" type="ORF">CTI12_AA023670</name>
</gene>
<feature type="region of interest" description="Disordered" evidence="1">
    <location>
        <begin position="123"/>
        <end position="173"/>
    </location>
</feature>
<feature type="compositionally biased region" description="Acidic residues" evidence="1">
    <location>
        <begin position="273"/>
        <end position="310"/>
    </location>
</feature>
<name>A0A2U1Q0W2_ARTAN</name>
<dbReference type="EMBL" id="PKPP01000531">
    <property type="protein sequence ID" value="PWA91636.1"/>
    <property type="molecule type" value="Genomic_DNA"/>
</dbReference>
<dbReference type="PANTHER" id="PTHR46951:SF2">
    <property type="entry name" value="BED-TYPE DOMAIN-CONTAINING PROTEIN"/>
    <property type="match status" value="1"/>
</dbReference>
<dbReference type="STRING" id="35608.A0A2U1Q0W2"/>
<feature type="region of interest" description="Disordered" evidence="1">
    <location>
        <begin position="255"/>
        <end position="310"/>
    </location>
</feature>
<dbReference type="PANTHER" id="PTHR46951">
    <property type="entry name" value="BED-TYPE DOMAIN-CONTAINING PROTEIN"/>
    <property type="match status" value="1"/>
</dbReference>
<comment type="caution">
    <text evidence="2">The sequence shown here is derived from an EMBL/GenBank/DDBJ whole genome shotgun (WGS) entry which is preliminary data.</text>
</comment>
<proteinExistence type="predicted"/>
<evidence type="ECO:0000256" key="1">
    <source>
        <dbReference type="SAM" id="MobiDB-lite"/>
    </source>
</evidence>